<organism evidence="1 2">
    <name type="scientific">Desulfosporosinus nitroreducens</name>
    <dbReference type="NCBI Taxonomy" id="2018668"/>
    <lineage>
        <taxon>Bacteria</taxon>
        <taxon>Bacillati</taxon>
        <taxon>Bacillota</taxon>
        <taxon>Clostridia</taxon>
        <taxon>Eubacteriales</taxon>
        <taxon>Desulfitobacteriaceae</taxon>
        <taxon>Desulfosporosinus</taxon>
    </lineage>
</organism>
<reference evidence="1" key="1">
    <citation type="submission" date="2022-05" db="EMBL/GenBank/DDBJ databases">
        <title>Expanded diversity of anoxic marine methylotrophy in a Black Sea sulfate reducing microorganism.</title>
        <authorList>
            <person name="Fischer P.Q."/>
            <person name="Stams A.J.M."/>
            <person name="Villanueva L."/>
            <person name="Sousa D.Z."/>
        </authorList>
    </citation>
    <scope>NUCLEOTIDE SEQUENCE</scope>
    <source>
        <strain evidence="1">P130</strain>
    </source>
</reference>
<proteinExistence type="predicted"/>
<dbReference type="EMBL" id="JAMJEV010000001">
    <property type="protein sequence ID" value="MDO0821409.1"/>
    <property type="molecule type" value="Genomic_DNA"/>
</dbReference>
<sequence>MGVNDLALGFIFGIVAFNDWREQKIYKKLLFSSGTDLRSERWINVYVSEQSDN</sequence>
<name>A0ABT8QJC3_9FIRM</name>
<dbReference type="RefSeq" id="WP_301997568.1">
    <property type="nucleotide sequence ID" value="NZ_JAMJEV010000001.1"/>
</dbReference>
<protein>
    <submittedName>
        <fullName evidence="1">Uncharacterized protein</fullName>
    </submittedName>
</protein>
<evidence type="ECO:0000313" key="1">
    <source>
        <dbReference type="EMBL" id="MDO0821409.1"/>
    </source>
</evidence>
<keyword evidence="2" id="KW-1185">Reference proteome</keyword>
<dbReference type="Proteomes" id="UP001176021">
    <property type="component" value="Unassembled WGS sequence"/>
</dbReference>
<gene>
    <name evidence="1" type="ORF">M8H41_00855</name>
</gene>
<accession>A0ABT8QJC3</accession>
<evidence type="ECO:0000313" key="2">
    <source>
        <dbReference type="Proteomes" id="UP001176021"/>
    </source>
</evidence>
<comment type="caution">
    <text evidence="1">The sequence shown here is derived from an EMBL/GenBank/DDBJ whole genome shotgun (WGS) entry which is preliminary data.</text>
</comment>